<sequence>MGRLQENSEILTVVDEHDRVIGARRRDEIHRLGLRHRATHVLVFDLAGRLFLQRRGLHKDSNPGLWDSSVAGHVDDGESYDQCCMREIKEEIGIQVESAPERLFKVDACAATGMEFSWIYRLVTDKKVEPDYSEMEAGEWYDVVIVDRWLCERRSEFADTFQLIWERYREQEFPVS</sequence>
<dbReference type="GO" id="GO:0016787">
    <property type="term" value="F:hydrolase activity"/>
    <property type="evidence" value="ECO:0007669"/>
    <property type="project" value="UniProtKB-KW"/>
</dbReference>
<proteinExistence type="predicted"/>
<dbReference type="PANTHER" id="PTHR10885:SF0">
    <property type="entry name" value="ISOPENTENYL-DIPHOSPHATE DELTA-ISOMERASE"/>
    <property type="match status" value="1"/>
</dbReference>
<dbReference type="CDD" id="cd04692">
    <property type="entry name" value="NUDIX_Hydrolase"/>
    <property type="match status" value="1"/>
</dbReference>
<dbReference type="EMBL" id="UINC01003317">
    <property type="protein sequence ID" value="SVA05251.1"/>
    <property type="molecule type" value="Genomic_DNA"/>
</dbReference>
<name>A0A381SPK1_9ZZZZ</name>
<evidence type="ECO:0000259" key="2">
    <source>
        <dbReference type="PROSITE" id="PS51462"/>
    </source>
</evidence>
<dbReference type="AlphaFoldDB" id="A0A381SPK1"/>
<evidence type="ECO:0000313" key="3">
    <source>
        <dbReference type="EMBL" id="SVA05251.1"/>
    </source>
</evidence>
<dbReference type="PANTHER" id="PTHR10885">
    <property type="entry name" value="ISOPENTENYL-DIPHOSPHATE DELTA-ISOMERASE"/>
    <property type="match status" value="1"/>
</dbReference>
<dbReference type="InterPro" id="IPR015797">
    <property type="entry name" value="NUDIX_hydrolase-like_dom_sf"/>
</dbReference>
<feature type="domain" description="Nudix hydrolase" evidence="2">
    <location>
        <begin position="34"/>
        <end position="163"/>
    </location>
</feature>
<dbReference type="PROSITE" id="PS51462">
    <property type="entry name" value="NUDIX"/>
    <property type="match status" value="1"/>
</dbReference>
<dbReference type="PROSITE" id="PS00893">
    <property type="entry name" value="NUDIX_BOX"/>
    <property type="match status" value="1"/>
</dbReference>
<gene>
    <name evidence="3" type="ORF">METZ01_LOCUS58105</name>
</gene>
<dbReference type="InterPro" id="IPR020084">
    <property type="entry name" value="NUDIX_hydrolase_CS"/>
</dbReference>
<accession>A0A381SPK1</accession>
<dbReference type="SUPFAM" id="SSF55811">
    <property type="entry name" value="Nudix"/>
    <property type="match status" value="1"/>
</dbReference>
<evidence type="ECO:0000256" key="1">
    <source>
        <dbReference type="ARBA" id="ARBA00022801"/>
    </source>
</evidence>
<reference evidence="3" key="1">
    <citation type="submission" date="2018-05" db="EMBL/GenBank/DDBJ databases">
        <authorList>
            <person name="Lanie J.A."/>
            <person name="Ng W.-L."/>
            <person name="Kazmierczak K.M."/>
            <person name="Andrzejewski T.M."/>
            <person name="Davidsen T.M."/>
            <person name="Wayne K.J."/>
            <person name="Tettelin H."/>
            <person name="Glass J.I."/>
            <person name="Rusch D."/>
            <person name="Podicherti R."/>
            <person name="Tsui H.-C.T."/>
            <person name="Winkler M.E."/>
        </authorList>
    </citation>
    <scope>NUCLEOTIDE SEQUENCE</scope>
</reference>
<organism evidence="3">
    <name type="scientific">marine metagenome</name>
    <dbReference type="NCBI Taxonomy" id="408172"/>
    <lineage>
        <taxon>unclassified sequences</taxon>
        <taxon>metagenomes</taxon>
        <taxon>ecological metagenomes</taxon>
    </lineage>
</organism>
<dbReference type="InterPro" id="IPR000086">
    <property type="entry name" value="NUDIX_hydrolase_dom"/>
</dbReference>
<dbReference type="Gene3D" id="3.90.79.10">
    <property type="entry name" value="Nucleoside Triphosphate Pyrophosphohydrolase"/>
    <property type="match status" value="1"/>
</dbReference>
<protein>
    <recommendedName>
        <fullName evidence="2">Nudix hydrolase domain-containing protein</fullName>
    </recommendedName>
</protein>
<dbReference type="Pfam" id="PF00293">
    <property type="entry name" value="NUDIX"/>
    <property type="match status" value="1"/>
</dbReference>
<keyword evidence="1" id="KW-0378">Hydrolase</keyword>